<dbReference type="AlphaFoldDB" id="A0A147DBL6"/>
<evidence type="ECO:0000313" key="2">
    <source>
        <dbReference type="Proteomes" id="UP000078529"/>
    </source>
</evidence>
<proteinExistence type="predicted"/>
<evidence type="ECO:0000313" key="1">
    <source>
        <dbReference type="EMBL" id="KTR08567.1"/>
    </source>
</evidence>
<protein>
    <submittedName>
        <fullName evidence="1">Uncharacterized protein</fullName>
    </submittedName>
</protein>
<dbReference type="EMBL" id="LDQA01000001">
    <property type="protein sequence ID" value="KTR08567.1"/>
    <property type="molecule type" value="Genomic_DNA"/>
</dbReference>
<dbReference type="RefSeq" id="WP_058598425.1">
    <property type="nucleotide sequence ID" value="NZ_LDQA01000001.1"/>
</dbReference>
<reference evidence="1 2" key="1">
    <citation type="journal article" date="2016" name="Front. Microbiol.">
        <title>Genomic Resource of Rice Seed Associated Bacteria.</title>
        <authorList>
            <person name="Midha S."/>
            <person name="Bansal K."/>
            <person name="Sharma S."/>
            <person name="Kumar N."/>
            <person name="Patil P.P."/>
            <person name="Chaudhry V."/>
            <person name="Patil P.B."/>
        </authorList>
    </citation>
    <scope>NUCLEOTIDE SEQUENCE [LARGE SCALE GENOMIC DNA]</scope>
    <source>
        <strain evidence="1 2">NS365</strain>
    </source>
</reference>
<accession>A0A147DBL6</accession>
<organism evidence="1 2">
    <name type="scientific">Aureimonas ureilytica</name>
    <dbReference type="NCBI Taxonomy" id="401562"/>
    <lineage>
        <taxon>Bacteria</taxon>
        <taxon>Pseudomonadati</taxon>
        <taxon>Pseudomonadota</taxon>
        <taxon>Alphaproteobacteria</taxon>
        <taxon>Hyphomicrobiales</taxon>
        <taxon>Aurantimonadaceae</taxon>
        <taxon>Aureimonas</taxon>
    </lineage>
</organism>
<name>A0A147DBL6_9HYPH</name>
<dbReference type="PATRIC" id="fig|401562.4.peg.226"/>
<gene>
    <name evidence="1" type="ORF">NS365_01125</name>
</gene>
<keyword evidence="2" id="KW-1185">Reference proteome</keyword>
<dbReference type="Proteomes" id="UP000078529">
    <property type="component" value="Unassembled WGS sequence"/>
</dbReference>
<sequence>MAQPIDKATIVNRALIQLGQAPSFSLDDESFANGAIDAVWPDVVDICFGLHDWTFARRTSRLSRLAAKPDNGWTYGFELPGDRLGAPLLVLRAVAPSEAVLRNYTIEGETLFAHEPAVWARCKVEVDPVAWEPNFRSAFTTALASRLAVPMQQDEGLAAELWATAFGTPAQGGTGGAFGRLVAQDRAAAPVSSPLLRSDPLNDARWL</sequence>
<comment type="caution">
    <text evidence="1">The sequence shown here is derived from an EMBL/GenBank/DDBJ whole genome shotgun (WGS) entry which is preliminary data.</text>
</comment>